<dbReference type="Gene3D" id="3.20.20.80">
    <property type="entry name" value="Glycosidases"/>
    <property type="match status" value="1"/>
</dbReference>
<protein>
    <recommendedName>
        <fullName evidence="3">glucan endo-1,3-beta-D-glucosidase</fullName>
        <ecNumber evidence="3">3.2.1.39</ecNumber>
    </recommendedName>
    <alternativeName>
        <fullName evidence="6">(1-&gt;3)-beta-glucan endohydrolase</fullName>
    </alternativeName>
    <alternativeName>
        <fullName evidence="7">Beta-1,3-endoglucanase</fullName>
    </alternativeName>
</protein>
<evidence type="ECO:0000313" key="9">
    <source>
        <dbReference type="EMBL" id="CAL1408431.1"/>
    </source>
</evidence>
<sequence>MFSVSHFLYNYDSHLLSLSIHIDFSIVRVSIKLTPRSPGFQSHIGRPLAAPPRPPFYQRSKIATISVGEDVVAASKLPFMLPAIRNVHLALRDIGIKSISVSTTFSFINIVTTAFPPSAATFKEPIGKAVIRPLLPLKFV</sequence>
<dbReference type="EMBL" id="OZ034821">
    <property type="protein sequence ID" value="CAL1408431.1"/>
    <property type="molecule type" value="Genomic_DNA"/>
</dbReference>
<dbReference type="PANTHER" id="PTHR32227">
    <property type="entry name" value="GLUCAN ENDO-1,3-BETA-GLUCOSIDASE BG1-RELATED-RELATED"/>
    <property type="match status" value="1"/>
</dbReference>
<evidence type="ECO:0000256" key="3">
    <source>
        <dbReference type="ARBA" id="ARBA00012780"/>
    </source>
</evidence>
<name>A0AAV2GCI7_9ROSI</name>
<dbReference type="GO" id="GO:0005975">
    <property type="term" value="P:carbohydrate metabolic process"/>
    <property type="evidence" value="ECO:0007669"/>
    <property type="project" value="InterPro"/>
</dbReference>
<dbReference type="SUPFAM" id="SSF51445">
    <property type="entry name" value="(Trans)glycosidases"/>
    <property type="match status" value="1"/>
</dbReference>
<evidence type="ECO:0000256" key="6">
    <source>
        <dbReference type="ARBA" id="ARBA00033335"/>
    </source>
</evidence>
<dbReference type="AlphaFoldDB" id="A0AAV2GCI7"/>
<reference evidence="9 10" key="1">
    <citation type="submission" date="2024-04" db="EMBL/GenBank/DDBJ databases">
        <authorList>
            <person name="Fracassetti M."/>
        </authorList>
    </citation>
    <scope>NUCLEOTIDE SEQUENCE [LARGE SCALE GENOMIC DNA]</scope>
</reference>
<evidence type="ECO:0000256" key="4">
    <source>
        <dbReference type="ARBA" id="ARBA00022801"/>
    </source>
</evidence>
<dbReference type="Proteomes" id="UP001497516">
    <property type="component" value="Chromosome 8"/>
</dbReference>
<proteinExistence type="inferred from homology"/>
<dbReference type="InterPro" id="IPR000490">
    <property type="entry name" value="Glyco_hydro_17"/>
</dbReference>
<keyword evidence="10" id="KW-1185">Reference proteome</keyword>
<evidence type="ECO:0000256" key="1">
    <source>
        <dbReference type="ARBA" id="ARBA00000382"/>
    </source>
</evidence>
<evidence type="ECO:0000256" key="5">
    <source>
        <dbReference type="ARBA" id="ARBA00023295"/>
    </source>
</evidence>
<dbReference type="InterPro" id="IPR017853">
    <property type="entry name" value="GH"/>
</dbReference>
<comment type="catalytic activity">
    <reaction evidence="1">
        <text>Hydrolysis of (1-&gt;3)-beta-D-glucosidic linkages in (1-&gt;3)-beta-D-glucans.</text>
        <dbReference type="EC" id="3.2.1.39"/>
    </reaction>
</comment>
<comment type="similarity">
    <text evidence="2 8">Belongs to the glycosyl hydrolase 17 family.</text>
</comment>
<dbReference type="GO" id="GO:0042973">
    <property type="term" value="F:glucan endo-1,3-beta-D-glucosidase activity"/>
    <property type="evidence" value="ECO:0007669"/>
    <property type="project" value="UniProtKB-EC"/>
</dbReference>
<accession>A0AAV2GCI7</accession>
<evidence type="ECO:0000313" key="10">
    <source>
        <dbReference type="Proteomes" id="UP001497516"/>
    </source>
</evidence>
<evidence type="ECO:0000256" key="7">
    <source>
        <dbReference type="ARBA" id="ARBA00033417"/>
    </source>
</evidence>
<keyword evidence="5" id="KW-0326">Glycosidase</keyword>
<organism evidence="9 10">
    <name type="scientific">Linum trigynum</name>
    <dbReference type="NCBI Taxonomy" id="586398"/>
    <lineage>
        <taxon>Eukaryota</taxon>
        <taxon>Viridiplantae</taxon>
        <taxon>Streptophyta</taxon>
        <taxon>Embryophyta</taxon>
        <taxon>Tracheophyta</taxon>
        <taxon>Spermatophyta</taxon>
        <taxon>Magnoliopsida</taxon>
        <taxon>eudicotyledons</taxon>
        <taxon>Gunneridae</taxon>
        <taxon>Pentapetalae</taxon>
        <taxon>rosids</taxon>
        <taxon>fabids</taxon>
        <taxon>Malpighiales</taxon>
        <taxon>Linaceae</taxon>
        <taxon>Linum</taxon>
    </lineage>
</organism>
<dbReference type="EC" id="3.2.1.39" evidence="3"/>
<evidence type="ECO:0000256" key="2">
    <source>
        <dbReference type="ARBA" id="ARBA00008773"/>
    </source>
</evidence>
<gene>
    <name evidence="9" type="ORF">LTRI10_LOCUS48025</name>
</gene>
<evidence type="ECO:0000256" key="8">
    <source>
        <dbReference type="RuleBase" id="RU004335"/>
    </source>
</evidence>
<keyword evidence="4" id="KW-0378">Hydrolase</keyword>
<dbReference type="Pfam" id="PF00332">
    <property type="entry name" value="Glyco_hydro_17"/>
    <property type="match status" value="1"/>
</dbReference>
<dbReference type="InterPro" id="IPR044965">
    <property type="entry name" value="Glyco_hydro_17_plant"/>
</dbReference>